<keyword evidence="4" id="KW-0410">Iron transport</keyword>
<evidence type="ECO:0000256" key="1">
    <source>
        <dbReference type="ARBA" id="ARBA00004571"/>
    </source>
</evidence>
<comment type="similarity">
    <text evidence="12 13">Belongs to the TonB-dependent receptor family.</text>
</comment>
<keyword evidence="17" id="KW-0675">Receptor</keyword>
<keyword evidence="2 12" id="KW-0813">Transport</keyword>
<name>A0AAE3U8W2_9BACT</name>
<keyword evidence="9 13" id="KW-0798">TonB box</keyword>
<gene>
    <name evidence="17" type="ORF">QNI16_21275</name>
</gene>
<dbReference type="SUPFAM" id="SSF56935">
    <property type="entry name" value="Porins"/>
    <property type="match status" value="1"/>
</dbReference>
<dbReference type="InterPro" id="IPR012910">
    <property type="entry name" value="Plug_dom"/>
</dbReference>
<keyword evidence="11 12" id="KW-0998">Cell outer membrane</keyword>
<evidence type="ECO:0000256" key="2">
    <source>
        <dbReference type="ARBA" id="ARBA00022448"/>
    </source>
</evidence>
<evidence type="ECO:0000256" key="13">
    <source>
        <dbReference type="RuleBase" id="RU003357"/>
    </source>
</evidence>
<sequence>MKHLNLILLLLFSISVYAQKGILKGTIKTVEGQVAPSVTVALKGSNVGTVTDEKGNYTLRANAGTYTLQASIVGFTPQEREVTVEAGKTTELDEIRLQESAEQLQEVVVTGNTNKFAKKESPYVSRLPIKNLENPQVYNVIGKELIAEQVITNFNDIVKNSPGIDKLWSATGRGGDGAAYFSIRGFSVQPSMINGIAGLTNGGLDPANIESVEVIKGPSGTLFGSSLVSFGGLININTKKPYETAGGEISYTMGGYDLNRLSVDVNTPVNKDKTLLLRVNGAYQYEGSFQDAGFKRTMFVAPSISYKVSNKLSFLLNAEFYNSEATNPLMVFLNRGRELIAKTPAELNMDYSQSFTSNDITIKNPTVNLYGQMNYKLSNSWTSQTSFSRSVRKSDGLYSYVMFRGAGDDTLSRFVGMQNSIGTTTDFQQNFIGDFRFGSMRNRIVLGVDIFNSQLNDASTYTFFDKVSTHGDPGYSLLTRQAADTKVSQDPYVYKYIYNTYVYSAYVSDVLNLTESLLTMASVRIDRFDNKGVKDLSTNTKSGDYAQTAVSPKLGLIYQVVKDRVSLFANYMNGFQNVAPSSQPDGSIRVFKPMQANQVEGGVKLEALKGKLVGTISYYNIYVKNVVRADNNGPAGTTIQNGDLYSRGFETDITFNPVTGLHIIAGYSHNESINENTDAIDLNRRPINAGPKTLANLWVSYAITNGNAKGLGFGVGGNYASENKVSNNATIGVFTVPSYTILNATAFYSVRSFRFALKLDNLTNEHYWKGWSTIEPQMLRRLSANVVFKF</sequence>
<dbReference type="PANTHER" id="PTHR32552">
    <property type="entry name" value="FERRICHROME IRON RECEPTOR-RELATED"/>
    <property type="match status" value="1"/>
</dbReference>
<evidence type="ECO:0000259" key="16">
    <source>
        <dbReference type="Pfam" id="PF07715"/>
    </source>
</evidence>
<evidence type="ECO:0000256" key="11">
    <source>
        <dbReference type="ARBA" id="ARBA00023237"/>
    </source>
</evidence>
<dbReference type="InterPro" id="IPR008969">
    <property type="entry name" value="CarboxyPept-like_regulatory"/>
</dbReference>
<dbReference type="Gene3D" id="2.170.130.10">
    <property type="entry name" value="TonB-dependent receptor, plug domain"/>
    <property type="match status" value="1"/>
</dbReference>
<organism evidence="17 18">
    <name type="scientific">Xanthocytophaga flava</name>
    <dbReference type="NCBI Taxonomy" id="3048013"/>
    <lineage>
        <taxon>Bacteria</taxon>
        <taxon>Pseudomonadati</taxon>
        <taxon>Bacteroidota</taxon>
        <taxon>Cytophagia</taxon>
        <taxon>Cytophagales</taxon>
        <taxon>Rhodocytophagaceae</taxon>
        <taxon>Xanthocytophaga</taxon>
    </lineage>
</organism>
<dbReference type="Pfam" id="PF07715">
    <property type="entry name" value="Plug"/>
    <property type="match status" value="1"/>
</dbReference>
<keyword evidence="7" id="KW-0408">Iron</keyword>
<feature type="signal peptide" evidence="14">
    <location>
        <begin position="1"/>
        <end position="18"/>
    </location>
</feature>
<evidence type="ECO:0000256" key="4">
    <source>
        <dbReference type="ARBA" id="ARBA00022496"/>
    </source>
</evidence>
<dbReference type="GO" id="GO:0009279">
    <property type="term" value="C:cell outer membrane"/>
    <property type="evidence" value="ECO:0007669"/>
    <property type="project" value="UniProtKB-SubCell"/>
</dbReference>
<dbReference type="Gene3D" id="2.40.170.20">
    <property type="entry name" value="TonB-dependent receptor, beta-barrel domain"/>
    <property type="match status" value="1"/>
</dbReference>
<keyword evidence="6 14" id="KW-0732">Signal</keyword>
<evidence type="ECO:0000313" key="18">
    <source>
        <dbReference type="Proteomes" id="UP001241110"/>
    </source>
</evidence>
<dbReference type="PROSITE" id="PS52016">
    <property type="entry name" value="TONB_DEPENDENT_REC_3"/>
    <property type="match status" value="1"/>
</dbReference>
<keyword evidence="3 12" id="KW-1134">Transmembrane beta strand</keyword>
<dbReference type="PANTHER" id="PTHR32552:SF68">
    <property type="entry name" value="FERRICHROME OUTER MEMBRANE TRANSPORTER_PHAGE RECEPTOR"/>
    <property type="match status" value="1"/>
</dbReference>
<dbReference type="Pfam" id="PF00593">
    <property type="entry name" value="TonB_dep_Rec_b-barrel"/>
    <property type="match status" value="1"/>
</dbReference>
<proteinExistence type="inferred from homology"/>
<protein>
    <submittedName>
        <fullName evidence="17">TonB-dependent receptor</fullName>
    </submittedName>
</protein>
<feature type="domain" description="TonB-dependent receptor-like beta-barrel" evidence="15">
    <location>
        <begin position="351"/>
        <end position="762"/>
    </location>
</feature>
<dbReference type="GO" id="GO:0015344">
    <property type="term" value="F:siderophore uptake transmembrane transporter activity"/>
    <property type="evidence" value="ECO:0007669"/>
    <property type="project" value="TreeGrafter"/>
</dbReference>
<dbReference type="InterPro" id="IPR039426">
    <property type="entry name" value="TonB-dep_rcpt-like"/>
</dbReference>
<evidence type="ECO:0000256" key="8">
    <source>
        <dbReference type="ARBA" id="ARBA00023065"/>
    </source>
</evidence>
<dbReference type="Pfam" id="PF13715">
    <property type="entry name" value="CarbopepD_reg_2"/>
    <property type="match status" value="1"/>
</dbReference>
<feature type="chain" id="PRO_5042109083" evidence="14">
    <location>
        <begin position="19"/>
        <end position="790"/>
    </location>
</feature>
<dbReference type="RefSeq" id="WP_313982571.1">
    <property type="nucleotide sequence ID" value="NZ_JASJOS010000010.1"/>
</dbReference>
<feature type="domain" description="TonB-dependent receptor plug" evidence="16">
    <location>
        <begin position="132"/>
        <end position="226"/>
    </location>
</feature>
<evidence type="ECO:0000259" key="15">
    <source>
        <dbReference type="Pfam" id="PF00593"/>
    </source>
</evidence>
<dbReference type="InterPro" id="IPR000531">
    <property type="entry name" value="Beta-barrel_TonB"/>
</dbReference>
<evidence type="ECO:0000256" key="5">
    <source>
        <dbReference type="ARBA" id="ARBA00022692"/>
    </source>
</evidence>
<dbReference type="Proteomes" id="UP001241110">
    <property type="component" value="Unassembled WGS sequence"/>
</dbReference>
<dbReference type="CDD" id="cd01347">
    <property type="entry name" value="ligand_gated_channel"/>
    <property type="match status" value="1"/>
</dbReference>
<dbReference type="AlphaFoldDB" id="A0AAE3U8W2"/>
<keyword evidence="8" id="KW-0406">Ion transport</keyword>
<evidence type="ECO:0000256" key="9">
    <source>
        <dbReference type="ARBA" id="ARBA00023077"/>
    </source>
</evidence>
<comment type="caution">
    <text evidence="17">The sequence shown here is derived from an EMBL/GenBank/DDBJ whole genome shotgun (WGS) entry which is preliminary data.</text>
</comment>
<evidence type="ECO:0000256" key="12">
    <source>
        <dbReference type="PROSITE-ProRule" id="PRU01360"/>
    </source>
</evidence>
<dbReference type="EMBL" id="JASJOS010000010">
    <property type="protein sequence ID" value="MDJ1483047.1"/>
    <property type="molecule type" value="Genomic_DNA"/>
</dbReference>
<evidence type="ECO:0000313" key="17">
    <source>
        <dbReference type="EMBL" id="MDJ1483047.1"/>
    </source>
</evidence>
<reference evidence="17" key="1">
    <citation type="submission" date="2023-05" db="EMBL/GenBank/DDBJ databases">
        <authorList>
            <person name="Zhang X."/>
        </authorList>
    </citation>
    <scope>NUCLEOTIDE SEQUENCE</scope>
    <source>
        <strain evidence="17">YF14B1</strain>
    </source>
</reference>
<dbReference type="InterPro" id="IPR036942">
    <property type="entry name" value="Beta-barrel_TonB_sf"/>
</dbReference>
<keyword evidence="5 12" id="KW-0812">Transmembrane</keyword>
<evidence type="ECO:0000256" key="7">
    <source>
        <dbReference type="ARBA" id="ARBA00023004"/>
    </source>
</evidence>
<evidence type="ECO:0000256" key="3">
    <source>
        <dbReference type="ARBA" id="ARBA00022452"/>
    </source>
</evidence>
<evidence type="ECO:0000256" key="6">
    <source>
        <dbReference type="ARBA" id="ARBA00022729"/>
    </source>
</evidence>
<dbReference type="Gene3D" id="2.60.40.1120">
    <property type="entry name" value="Carboxypeptidase-like, regulatory domain"/>
    <property type="match status" value="1"/>
</dbReference>
<evidence type="ECO:0000256" key="14">
    <source>
        <dbReference type="SAM" id="SignalP"/>
    </source>
</evidence>
<evidence type="ECO:0000256" key="10">
    <source>
        <dbReference type="ARBA" id="ARBA00023136"/>
    </source>
</evidence>
<dbReference type="InterPro" id="IPR037066">
    <property type="entry name" value="Plug_dom_sf"/>
</dbReference>
<accession>A0AAE3U8W2</accession>
<keyword evidence="10 12" id="KW-0472">Membrane</keyword>
<comment type="subcellular location">
    <subcellularLocation>
        <location evidence="1 12">Cell outer membrane</location>
        <topology evidence="1 12">Multi-pass membrane protein</topology>
    </subcellularLocation>
</comment>
<dbReference type="SUPFAM" id="SSF49464">
    <property type="entry name" value="Carboxypeptidase regulatory domain-like"/>
    <property type="match status" value="1"/>
</dbReference>